<dbReference type="RefSeq" id="WP_080318363.1">
    <property type="nucleotide sequence ID" value="NZ_MTBC01000003.1"/>
</dbReference>
<organism evidence="7 8">
    <name type="scientific">Croceivirga radicis</name>
    <dbReference type="NCBI Taxonomy" id="1929488"/>
    <lineage>
        <taxon>Bacteria</taxon>
        <taxon>Pseudomonadati</taxon>
        <taxon>Bacteroidota</taxon>
        <taxon>Flavobacteriia</taxon>
        <taxon>Flavobacteriales</taxon>
        <taxon>Flavobacteriaceae</taxon>
        <taxon>Croceivirga</taxon>
    </lineage>
</organism>
<sequence>MSAIPSVDLKDFTSNDPERKEKFVEEIGAAFENIGFVALSGHFLSDQLVDDLYEEIKKFFALPQEIKDSYEIEGIGGQRGYTSFGKEHAKGKKEGDLKEFWHFGQYVEDDPKLEAEYPDNVEVKELPNFNAVGKETYKMLEKTAKYVLRALAIHLNLEETYFDAYIKNGNSILRPIHYPPIKEEPKNAVRAAAHGDINLITLLMGAHGKGLQVKDHEGNWVDAIAKPDQLMINVGDMLSRLSNNKLKSTIHQVVNPPKELWGTSRYSIPFFMHPVSDMPLNCLENCITKDNPKQFEDITAGEYLYERLVELGLVKK</sequence>
<evidence type="ECO:0000259" key="6">
    <source>
        <dbReference type="PROSITE" id="PS51471"/>
    </source>
</evidence>
<dbReference type="Proteomes" id="UP000191680">
    <property type="component" value="Unassembled WGS sequence"/>
</dbReference>
<evidence type="ECO:0000256" key="1">
    <source>
        <dbReference type="ARBA" id="ARBA00008056"/>
    </source>
</evidence>
<dbReference type="InterPro" id="IPR027443">
    <property type="entry name" value="IPNS-like_sf"/>
</dbReference>
<dbReference type="PANTHER" id="PTHR10209:SF881">
    <property type="entry name" value="FI07970P-RELATED"/>
    <property type="match status" value="1"/>
</dbReference>
<keyword evidence="2 5" id="KW-0479">Metal-binding</keyword>
<dbReference type="EMBL" id="MTBC01000003">
    <property type="protein sequence ID" value="OQD43238.1"/>
    <property type="molecule type" value="Genomic_DNA"/>
</dbReference>
<dbReference type="AlphaFoldDB" id="A0A1V6LSW8"/>
<comment type="caution">
    <text evidence="7">The sequence shown here is derived from an EMBL/GenBank/DDBJ whole genome shotgun (WGS) entry which is preliminary data.</text>
</comment>
<protein>
    <submittedName>
        <fullName evidence="7">Flavonol synthase</fullName>
    </submittedName>
</protein>
<dbReference type="SUPFAM" id="SSF51197">
    <property type="entry name" value="Clavaminate synthase-like"/>
    <property type="match status" value="1"/>
</dbReference>
<evidence type="ECO:0000313" key="8">
    <source>
        <dbReference type="Proteomes" id="UP000191680"/>
    </source>
</evidence>
<keyword evidence="3 5" id="KW-0560">Oxidoreductase</keyword>
<dbReference type="GO" id="GO:0046872">
    <property type="term" value="F:metal ion binding"/>
    <property type="evidence" value="ECO:0007669"/>
    <property type="project" value="UniProtKB-KW"/>
</dbReference>
<dbReference type="Pfam" id="PF14226">
    <property type="entry name" value="DIOX_N"/>
    <property type="match status" value="1"/>
</dbReference>
<evidence type="ECO:0000313" key="7">
    <source>
        <dbReference type="EMBL" id="OQD43238.1"/>
    </source>
</evidence>
<dbReference type="Pfam" id="PF03171">
    <property type="entry name" value="2OG-FeII_Oxy"/>
    <property type="match status" value="1"/>
</dbReference>
<feature type="domain" description="Fe2OG dioxygenase" evidence="6">
    <location>
        <begin position="168"/>
        <end position="274"/>
    </location>
</feature>
<dbReference type="InterPro" id="IPR044861">
    <property type="entry name" value="IPNS-like_FE2OG_OXY"/>
</dbReference>
<dbReference type="PROSITE" id="PS51471">
    <property type="entry name" value="FE2OG_OXY"/>
    <property type="match status" value="1"/>
</dbReference>
<keyword evidence="4 5" id="KW-0408">Iron</keyword>
<accession>A0A1V6LSW8</accession>
<dbReference type="Gene3D" id="2.60.120.330">
    <property type="entry name" value="B-lactam Antibiotic, Isopenicillin N Synthase, Chain"/>
    <property type="match status" value="1"/>
</dbReference>
<evidence type="ECO:0000256" key="4">
    <source>
        <dbReference type="ARBA" id="ARBA00023004"/>
    </source>
</evidence>
<keyword evidence="8" id="KW-1185">Reference proteome</keyword>
<dbReference type="InterPro" id="IPR005123">
    <property type="entry name" value="Oxoglu/Fe-dep_dioxygenase_dom"/>
</dbReference>
<proteinExistence type="inferred from homology"/>
<dbReference type="InterPro" id="IPR026992">
    <property type="entry name" value="DIOX_N"/>
</dbReference>
<dbReference type="OrthoDB" id="21825at2"/>
<name>A0A1V6LSW8_9FLAO</name>
<evidence type="ECO:0000256" key="3">
    <source>
        <dbReference type="ARBA" id="ARBA00023002"/>
    </source>
</evidence>
<reference evidence="7 8" key="1">
    <citation type="submission" date="2016-12" db="EMBL/GenBank/DDBJ databases">
        <authorList>
            <person name="Song W.-J."/>
            <person name="Kurnit D.M."/>
        </authorList>
    </citation>
    <scope>NUCLEOTIDE SEQUENCE [LARGE SCALE GENOMIC DNA]</scope>
    <source>
        <strain evidence="7 8">HSG9</strain>
    </source>
</reference>
<dbReference type="PANTHER" id="PTHR10209">
    <property type="entry name" value="OXIDOREDUCTASE, 2OG-FE II OXYGENASE FAMILY PROTEIN"/>
    <property type="match status" value="1"/>
</dbReference>
<evidence type="ECO:0000256" key="2">
    <source>
        <dbReference type="ARBA" id="ARBA00022723"/>
    </source>
</evidence>
<comment type="similarity">
    <text evidence="1 5">Belongs to the iron/ascorbate-dependent oxidoreductase family.</text>
</comment>
<dbReference type="GO" id="GO:0016491">
    <property type="term" value="F:oxidoreductase activity"/>
    <property type="evidence" value="ECO:0007669"/>
    <property type="project" value="UniProtKB-KW"/>
</dbReference>
<gene>
    <name evidence="7" type="ORF">BUL40_05215</name>
</gene>
<evidence type="ECO:0000256" key="5">
    <source>
        <dbReference type="RuleBase" id="RU003682"/>
    </source>
</evidence>